<evidence type="ECO:0000256" key="1">
    <source>
        <dbReference type="ARBA" id="ARBA00008779"/>
    </source>
</evidence>
<accession>A0A7M2WSW6</accession>
<dbReference type="GO" id="GO:0004065">
    <property type="term" value="F:arylsulfatase activity"/>
    <property type="evidence" value="ECO:0007669"/>
    <property type="project" value="TreeGrafter"/>
</dbReference>
<dbReference type="GO" id="GO:0046872">
    <property type="term" value="F:metal ion binding"/>
    <property type="evidence" value="ECO:0007669"/>
    <property type="project" value="UniProtKB-KW"/>
</dbReference>
<dbReference type="AlphaFoldDB" id="A0A7M2WSW6"/>
<evidence type="ECO:0000256" key="2">
    <source>
        <dbReference type="ARBA" id="ARBA00022723"/>
    </source>
</evidence>
<organism evidence="6 7">
    <name type="scientific">Humisphaera borealis</name>
    <dbReference type="NCBI Taxonomy" id="2807512"/>
    <lineage>
        <taxon>Bacteria</taxon>
        <taxon>Pseudomonadati</taxon>
        <taxon>Planctomycetota</taxon>
        <taxon>Phycisphaerae</taxon>
        <taxon>Tepidisphaerales</taxon>
        <taxon>Tepidisphaeraceae</taxon>
        <taxon>Humisphaera</taxon>
    </lineage>
</organism>
<dbReference type="SUPFAM" id="SSF53649">
    <property type="entry name" value="Alkaline phosphatase-like"/>
    <property type="match status" value="1"/>
</dbReference>
<dbReference type="EMBL" id="CP063458">
    <property type="protein sequence ID" value="QOV87690.1"/>
    <property type="molecule type" value="Genomic_DNA"/>
</dbReference>
<keyword evidence="3 6" id="KW-0378">Hydrolase</keyword>
<comment type="similarity">
    <text evidence="1">Belongs to the sulfatase family.</text>
</comment>
<dbReference type="InterPro" id="IPR050738">
    <property type="entry name" value="Sulfatase"/>
</dbReference>
<evidence type="ECO:0000256" key="4">
    <source>
        <dbReference type="ARBA" id="ARBA00022837"/>
    </source>
</evidence>
<dbReference type="PROSITE" id="PS00149">
    <property type="entry name" value="SULFATASE_2"/>
    <property type="match status" value="1"/>
</dbReference>
<proteinExistence type="inferred from homology"/>
<dbReference type="InterPro" id="IPR017850">
    <property type="entry name" value="Alkaline_phosphatase_core_sf"/>
</dbReference>
<gene>
    <name evidence="6" type="ORF">IPV69_15500</name>
</gene>
<evidence type="ECO:0000313" key="6">
    <source>
        <dbReference type="EMBL" id="QOV87690.1"/>
    </source>
</evidence>
<dbReference type="PANTHER" id="PTHR42693:SF33">
    <property type="entry name" value="ARYLSULFATASE"/>
    <property type="match status" value="1"/>
</dbReference>
<evidence type="ECO:0000313" key="7">
    <source>
        <dbReference type="Proteomes" id="UP000593765"/>
    </source>
</evidence>
<evidence type="ECO:0000259" key="5">
    <source>
        <dbReference type="Pfam" id="PF00884"/>
    </source>
</evidence>
<dbReference type="Gene3D" id="3.40.720.10">
    <property type="entry name" value="Alkaline Phosphatase, subunit A"/>
    <property type="match status" value="1"/>
</dbReference>
<dbReference type="InterPro" id="IPR024607">
    <property type="entry name" value="Sulfatase_CS"/>
</dbReference>
<dbReference type="Gene3D" id="3.30.1120.10">
    <property type="match status" value="1"/>
</dbReference>
<sequence length="441" mass="48634">MTLASSALPAADAKPNILLIVADDLGWADVGYHGGKFRTPVIDGLVKTGVELDRHYVQPVCTPTRTALLSGRWTSRFGPHALQPSNLRVFPRGTMTLASALKEAGYSTHLSGKWHLGSREEWGPNHYGFDQSYGSFSGAVDPWTHGYRKGEYEKTWHRNGQRIDEEGNATELVTAQAVKWIESAKGPWLVYVPFQAVHIPVDTPPEYKKLYEGARFSDDPKKNESLQRFGAFVTQMDTKVGDLVAALERTGQRKNTLIVFTSDNGGLHSGGNAYVSQVPPTPALSSNLPLRGQKAQLYDGGIRVCAFANWPGTLQPRKVSAFMHAADWMPTLTKLAGWQPKETPKFDGRDVWPVISGKTDTLDPRPIYIPLGGGQVVLHDGWKLIARGAKSELFHVAVDIAEEKDLAETEPDRVKAMRSMLDDLRKDDLTKLPDDLKGIKG</sequence>
<dbReference type="InterPro" id="IPR000917">
    <property type="entry name" value="Sulfatase_N"/>
</dbReference>
<dbReference type="PANTHER" id="PTHR42693">
    <property type="entry name" value="ARYLSULFATASE FAMILY MEMBER"/>
    <property type="match status" value="1"/>
</dbReference>
<dbReference type="Pfam" id="PF00884">
    <property type="entry name" value="Sulfatase"/>
    <property type="match status" value="1"/>
</dbReference>
<dbReference type="KEGG" id="hbs:IPV69_15500"/>
<protein>
    <submittedName>
        <fullName evidence="6">Sulfatase-like hydrolase/transferase</fullName>
    </submittedName>
</protein>
<dbReference type="Proteomes" id="UP000593765">
    <property type="component" value="Chromosome"/>
</dbReference>
<dbReference type="RefSeq" id="WP_206290600.1">
    <property type="nucleotide sequence ID" value="NZ_CP063458.1"/>
</dbReference>
<keyword evidence="4" id="KW-0106">Calcium</keyword>
<keyword evidence="7" id="KW-1185">Reference proteome</keyword>
<keyword evidence="2" id="KW-0479">Metal-binding</keyword>
<reference evidence="6 7" key="1">
    <citation type="submission" date="2020-10" db="EMBL/GenBank/DDBJ databases">
        <title>Wide distribution of Phycisphaera-like planctomycetes from WD2101 soil group in peatlands and genome analysis of the first cultivated representative.</title>
        <authorList>
            <person name="Dedysh S.N."/>
            <person name="Beletsky A.V."/>
            <person name="Ivanova A."/>
            <person name="Kulichevskaya I.S."/>
            <person name="Suzina N.E."/>
            <person name="Philippov D.A."/>
            <person name="Rakitin A.L."/>
            <person name="Mardanov A.V."/>
            <person name="Ravin N.V."/>
        </authorList>
    </citation>
    <scope>NUCLEOTIDE SEQUENCE [LARGE SCALE GENOMIC DNA]</scope>
    <source>
        <strain evidence="6 7">M1803</strain>
    </source>
</reference>
<evidence type="ECO:0000256" key="3">
    <source>
        <dbReference type="ARBA" id="ARBA00022801"/>
    </source>
</evidence>
<name>A0A7M2WSW6_9BACT</name>
<feature type="domain" description="Sulfatase N-terminal" evidence="5">
    <location>
        <begin position="15"/>
        <end position="337"/>
    </location>
</feature>